<evidence type="ECO:0000256" key="1">
    <source>
        <dbReference type="SAM" id="MobiDB-lite"/>
    </source>
</evidence>
<feature type="compositionally biased region" description="Polar residues" evidence="1">
    <location>
        <begin position="361"/>
        <end position="372"/>
    </location>
</feature>
<gene>
    <name evidence="3" type="ORF">AB1Y20_003440</name>
</gene>
<proteinExistence type="predicted"/>
<dbReference type="AlphaFoldDB" id="A0AB34JAX3"/>
<feature type="signal peptide" evidence="2">
    <location>
        <begin position="1"/>
        <end position="20"/>
    </location>
</feature>
<evidence type="ECO:0000313" key="3">
    <source>
        <dbReference type="EMBL" id="KAL1519180.1"/>
    </source>
</evidence>
<reference evidence="3 4" key="1">
    <citation type="journal article" date="2024" name="Science">
        <title>Giant polyketide synthase enzymes in the biosynthesis of giant marine polyether toxins.</title>
        <authorList>
            <person name="Fallon T.R."/>
            <person name="Shende V.V."/>
            <person name="Wierzbicki I.H."/>
            <person name="Pendleton A.L."/>
            <person name="Watervoot N.F."/>
            <person name="Auber R.P."/>
            <person name="Gonzalez D.J."/>
            <person name="Wisecaver J.H."/>
            <person name="Moore B.S."/>
        </authorList>
    </citation>
    <scope>NUCLEOTIDE SEQUENCE [LARGE SCALE GENOMIC DNA]</scope>
    <source>
        <strain evidence="3 4">12B1</strain>
    </source>
</reference>
<sequence length="406" mass="44846">MARAAVLAPLLLACAAAAAAWLPTHPSPPHATPPLAPTRRPLACALPPRHRREEKRASALLLALDVWLRRQPVRAVLSRAEAGRLLDELRADRRFWAQQRRQFARMWDALVDGLSQEPRPLALVLGAETCERLLNALEQMDEQPAAVNAVLRSEVVEKMLGHVLYEGIFEFIQRADFLGNLVNGLPIIGPLRVQLIKAGRERLTLILGDQLMKFLGEYSASAAESAVQFVMKEESVPYFRRARRQLGEKLLKTPIANLVALNPLEMAILRDSIWTAVQDFRLPNEESLLDALYDEFGDEPFAILLPTQSQADRGDAPFYEAARDVLQGTLTQFLASEDWRQWSMDDAHTAPPDGGVEESKTNQGGSASTLKGSSLAKRGKDTRTDPIEDLLDGAGPGSAASWDGWD</sequence>
<accession>A0AB34JAX3</accession>
<name>A0AB34JAX3_PRYPA</name>
<keyword evidence="2" id="KW-0732">Signal</keyword>
<protein>
    <submittedName>
        <fullName evidence="3">Uncharacterized protein</fullName>
    </submittedName>
</protein>
<dbReference type="Proteomes" id="UP001515480">
    <property type="component" value="Unassembled WGS sequence"/>
</dbReference>
<feature type="chain" id="PRO_5044346560" evidence="2">
    <location>
        <begin position="21"/>
        <end position="406"/>
    </location>
</feature>
<organism evidence="3 4">
    <name type="scientific">Prymnesium parvum</name>
    <name type="common">Toxic golden alga</name>
    <dbReference type="NCBI Taxonomy" id="97485"/>
    <lineage>
        <taxon>Eukaryota</taxon>
        <taxon>Haptista</taxon>
        <taxon>Haptophyta</taxon>
        <taxon>Prymnesiophyceae</taxon>
        <taxon>Prymnesiales</taxon>
        <taxon>Prymnesiaceae</taxon>
        <taxon>Prymnesium</taxon>
    </lineage>
</organism>
<evidence type="ECO:0000313" key="4">
    <source>
        <dbReference type="Proteomes" id="UP001515480"/>
    </source>
</evidence>
<comment type="caution">
    <text evidence="3">The sequence shown here is derived from an EMBL/GenBank/DDBJ whole genome shotgun (WGS) entry which is preliminary data.</text>
</comment>
<dbReference type="EMBL" id="JBGBPQ010000010">
    <property type="protein sequence ID" value="KAL1519180.1"/>
    <property type="molecule type" value="Genomic_DNA"/>
</dbReference>
<evidence type="ECO:0000256" key="2">
    <source>
        <dbReference type="SAM" id="SignalP"/>
    </source>
</evidence>
<feature type="region of interest" description="Disordered" evidence="1">
    <location>
        <begin position="344"/>
        <end position="406"/>
    </location>
</feature>
<keyword evidence="4" id="KW-1185">Reference proteome</keyword>